<dbReference type="Proteomes" id="UP001472677">
    <property type="component" value="Unassembled WGS sequence"/>
</dbReference>
<proteinExistence type="predicted"/>
<gene>
    <name evidence="1" type="ORF">V6N12_052419</name>
</gene>
<sequence length="178" mass="20653">MANAERVRRHFSIDVNCPLYGFRDETISHLFGFARLLLLYGNSSDWDLIFGYVIWNLWLSRNAFVFDNPLEDNGSILQRSLRLKELSCRVRAAGQVLPIDGNKSTSPTLWWCPPPDWHKINTDTSRVLVDGRASGIGMVRDHLGRWRLGFHKFIDSAPRPNLTIHYRNRTKPWIRSGF</sequence>
<reference evidence="1 2" key="1">
    <citation type="journal article" date="2024" name="G3 (Bethesda)">
        <title>Genome assembly of Hibiscus sabdariffa L. provides insights into metabolisms of medicinal natural products.</title>
        <authorList>
            <person name="Kim T."/>
        </authorList>
    </citation>
    <scope>NUCLEOTIDE SEQUENCE [LARGE SCALE GENOMIC DNA]</scope>
    <source>
        <strain evidence="1">TK-2024</strain>
        <tissue evidence="1">Old leaves</tissue>
    </source>
</reference>
<comment type="caution">
    <text evidence="1">The sequence shown here is derived from an EMBL/GenBank/DDBJ whole genome shotgun (WGS) entry which is preliminary data.</text>
</comment>
<evidence type="ECO:0000313" key="1">
    <source>
        <dbReference type="EMBL" id="KAK8602614.1"/>
    </source>
</evidence>
<keyword evidence="2" id="KW-1185">Reference proteome</keyword>
<name>A0ABR2GK28_9ROSI</name>
<evidence type="ECO:0000313" key="2">
    <source>
        <dbReference type="Proteomes" id="UP001472677"/>
    </source>
</evidence>
<organism evidence="1 2">
    <name type="scientific">Hibiscus sabdariffa</name>
    <name type="common">roselle</name>
    <dbReference type="NCBI Taxonomy" id="183260"/>
    <lineage>
        <taxon>Eukaryota</taxon>
        <taxon>Viridiplantae</taxon>
        <taxon>Streptophyta</taxon>
        <taxon>Embryophyta</taxon>
        <taxon>Tracheophyta</taxon>
        <taxon>Spermatophyta</taxon>
        <taxon>Magnoliopsida</taxon>
        <taxon>eudicotyledons</taxon>
        <taxon>Gunneridae</taxon>
        <taxon>Pentapetalae</taxon>
        <taxon>rosids</taxon>
        <taxon>malvids</taxon>
        <taxon>Malvales</taxon>
        <taxon>Malvaceae</taxon>
        <taxon>Malvoideae</taxon>
        <taxon>Hibiscus</taxon>
    </lineage>
</organism>
<accession>A0ABR2GK28</accession>
<protein>
    <submittedName>
        <fullName evidence="1">Uncharacterized protein</fullName>
    </submittedName>
</protein>
<dbReference type="EMBL" id="JBBPBM010000001">
    <property type="protein sequence ID" value="KAK8602614.1"/>
    <property type="molecule type" value="Genomic_DNA"/>
</dbReference>